<keyword evidence="2" id="KW-1185">Reference proteome</keyword>
<accession>A0A9P3G9J1</accession>
<dbReference type="InterPro" id="IPR041078">
    <property type="entry name" value="Plavaka"/>
</dbReference>
<comment type="caution">
    <text evidence="1">The sequence shown here is derived from an EMBL/GenBank/DDBJ whole genome shotgun (WGS) entry which is preliminary data.</text>
</comment>
<name>A0A9P3G9J1_9APHY</name>
<evidence type="ECO:0000313" key="1">
    <source>
        <dbReference type="EMBL" id="GJE89869.1"/>
    </source>
</evidence>
<dbReference type="Pfam" id="PF18759">
    <property type="entry name" value="Plavaka"/>
    <property type="match status" value="1"/>
</dbReference>
<organism evidence="1 2">
    <name type="scientific">Phanerochaete sordida</name>
    <dbReference type="NCBI Taxonomy" id="48140"/>
    <lineage>
        <taxon>Eukaryota</taxon>
        <taxon>Fungi</taxon>
        <taxon>Dikarya</taxon>
        <taxon>Basidiomycota</taxon>
        <taxon>Agaricomycotina</taxon>
        <taxon>Agaricomycetes</taxon>
        <taxon>Polyporales</taxon>
        <taxon>Phanerochaetaceae</taxon>
        <taxon>Phanerochaete</taxon>
    </lineage>
</organism>
<proteinExistence type="predicted"/>
<dbReference type="OrthoDB" id="2753241at2759"/>
<protein>
    <submittedName>
        <fullName evidence="1">Uncharacterized protein</fullName>
    </submittedName>
</protein>
<evidence type="ECO:0000313" key="2">
    <source>
        <dbReference type="Proteomes" id="UP000703269"/>
    </source>
</evidence>
<dbReference type="Proteomes" id="UP000703269">
    <property type="component" value="Unassembled WGS sequence"/>
</dbReference>
<dbReference type="AlphaFoldDB" id="A0A9P3G9J1"/>
<gene>
    <name evidence="1" type="ORF">PsYK624_059800</name>
</gene>
<sequence length="832" mass="95312">MTAPEAVTPASSTVLPETYIKLVYHPHSGIEQPAVIPLDSAQASSPIDETAQLLRRWAQLEKCMKPWAPFRTRADFEYAESVVKGTLGDGIVDLQLRGMRNGWCEHSNITFQNHDGLRESLAAAHIFTVKFQTGSVSAVHDGTEYTFKFPYRDPWAWILELVTDKSLLDSIMWWPVKKYLVTGWKETRLYDETNTGDAWYNAQDTLPPSGQYPHVFLPLHFWLDKGNVTRKVKKHPMVLRPAFLPHEIRNASGNGGGILLGFMPVIDDPANPEDRTASEKLEFARFKREVYHKVLSVVFSTLKRSSNSGEAVKCADELIRILWTGFLIHSADLQEAEALCAIRAALANHPCPQCLVEKCDLHRISLSSTPRTSSFMQDVYHRAKAATTKTEKERILRDHGLHDTENFFWSMKNSDPYMATSYDVLHADDLGKFGHHLWPLTLEILKDAGYLGRLAKNMRNVPRWANLKHFNNATTIEYADGQTFYDILRCLLPCLVELMPRNSALIHCLRAYAKFRVLIGLKCVSEDSIKLIEAALADYEKYATKVGEEYGKNFDFLKQHQSHHIVPDIRNKGATVNTVTRPGEGFHQEVEQAYEQTNRKDAEFQMARIDENQEAIARIRMTVDSYDKAREQLCTIPEHDEDEEPDQEGLAGADLETMTWALGSKGPKVVATAIESRNSTDPIYRDFSRQLVSFLTEHIQDEPALQLAQYIKIIPFKCVYLRYQSMEDWREARDILRCNPDFHGHPRYDCALINLASNALAWFDPWKSRAWKPRTVWNGCRVFEEKKTSEFVFVEYLTRGAHLIPTFEMGRGESRRFYFNDTIDADMLLHRV</sequence>
<dbReference type="EMBL" id="BPQB01000014">
    <property type="protein sequence ID" value="GJE89869.1"/>
    <property type="molecule type" value="Genomic_DNA"/>
</dbReference>
<reference evidence="1 2" key="1">
    <citation type="submission" date="2021-08" db="EMBL/GenBank/DDBJ databases">
        <title>Draft Genome Sequence of Phanerochaete sordida strain YK-624.</title>
        <authorList>
            <person name="Mori T."/>
            <person name="Dohra H."/>
            <person name="Suzuki T."/>
            <person name="Kawagishi H."/>
            <person name="Hirai H."/>
        </authorList>
    </citation>
    <scope>NUCLEOTIDE SEQUENCE [LARGE SCALE GENOMIC DNA]</scope>
    <source>
        <strain evidence="1 2">YK-624</strain>
    </source>
</reference>